<dbReference type="GO" id="GO:0031123">
    <property type="term" value="P:RNA 3'-end processing"/>
    <property type="evidence" value="ECO:0007669"/>
    <property type="project" value="UniProtKB-ARBA"/>
</dbReference>
<keyword evidence="7" id="KW-0007">Acetylation</keyword>
<reference evidence="17" key="1">
    <citation type="submission" date="2018-04" db="EMBL/GenBank/DDBJ databases">
        <authorList>
            <person name="Go L.Y."/>
            <person name="Mitchell J.A."/>
        </authorList>
    </citation>
    <scope>NUCLEOTIDE SEQUENCE</scope>
    <source>
        <tissue evidence="17">Whole organism</tissue>
    </source>
</reference>
<dbReference type="GO" id="GO:0005739">
    <property type="term" value="C:mitochondrion"/>
    <property type="evidence" value="ECO:0007669"/>
    <property type="project" value="UniProtKB-SubCell"/>
</dbReference>
<comment type="cofactor">
    <cofactor evidence="1">
        <name>Fe(2+)</name>
        <dbReference type="ChEBI" id="CHEBI:29033"/>
    </cofactor>
</comment>
<dbReference type="OMA" id="DYKGDTV"/>
<evidence type="ECO:0000256" key="4">
    <source>
        <dbReference type="ARBA" id="ARBA00022723"/>
    </source>
</evidence>
<reference evidence="18" key="2">
    <citation type="submission" date="2018-07" db="EMBL/GenBank/DDBJ databases">
        <authorList>
            <person name="Quirk P.G."/>
            <person name="Krulwich T.A."/>
        </authorList>
    </citation>
    <scope>NUCLEOTIDE SEQUENCE</scope>
</reference>
<dbReference type="SUPFAM" id="SSF56281">
    <property type="entry name" value="Metallo-hydrolase/oxidoreductase"/>
    <property type="match status" value="1"/>
</dbReference>
<keyword evidence="9" id="KW-0408">Iron</keyword>
<dbReference type="GO" id="GO:0006749">
    <property type="term" value="P:glutathione metabolic process"/>
    <property type="evidence" value="ECO:0007669"/>
    <property type="project" value="InterPro"/>
</dbReference>
<dbReference type="CDD" id="cd07724">
    <property type="entry name" value="POD-like_MBL-fold"/>
    <property type="match status" value="1"/>
</dbReference>
<dbReference type="InterPro" id="IPR001279">
    <property type="entry name" value="Metallo-B-lactamas"/>
</dbReference>
<dbReference type="GO" id="GO:0046872">
    <property type="term" value="F:metal ion binding"/>
    <property type="evidence" value="ECO:0007669"/>
    <property type="project" value="UniProtKB-KW"/>
</dbReference>
<keyword evidence="10" id="KW-0496">Mitochondrion</keyword>
<organism evidence="18">
    <name type="scientific">Culicoides sonorensis</name>
    <name type="common">Biting midge</name>
    <dbReference type="NCBI Taxonomy" id="179676"/>
    <lineage>
        <taxon>Eukaryota</taxon>
        <taxon>Metazoa</taxon>
        <taxon>Ecdysozoa</taxon>
        <taxon>Arthropoda</taxon>
        <taxon>Hexapoda</taxon>
        <taxon>Insecta</taxon>
        <taxon>Pterygota</taxon>
        <taxon>Neoptera</taxon>
        <taxon>Endopterygota</taxon>
        <taxon>Diptera</taxon>
        <taxon>Nematocera</taxon>
        <taxon>Chironomoidea</taxon>
        <taxon>Ceratopogonidae</taxon>
        <taxon>Ceratopogoninae</taxon>
        <taxon>Culicoides</taxon>
        <taxon>Monoculicoides</taxon>
    </lineage>
</organism>
<dbReference type="GO" id="GO:0050313">
    <property type="term" value="F:sulfur dioxygenase activity"/>
    <property type="evidence" value="ECO:0007669"/>
    <property type="project" value="UniProtKB-EC"/>
</dbReference>
<comment type="subcellular location">
    <subcellularLocation>
        <location evidence="2">Mitochondrion</location>
    </subcellularLocation>
</comment>
<accession>A0A336MQI3</accession>
<keyword evidence="5" id="KW-0809">Transit peptide</keyword>
<keyword evidence="4" id="KW-0479">Metal-binding</keyword>
<evidence type="ECO:0000256" key="7">
    <source>
        <dbReference type="ARBA" id="ARBA00022990"/>
    </source>
</evidence>
<dbReference type="VEuPathDB" id="VectorBase:CSON003208"/>
<comment type="similarity">
    <text evidence="3">Belongs to the metallo-beta-lactamase superfamily. Glyoxalase II family.</text>
</comment>
<keyword evidence="6" id="KW-0223">Dioxygenase</keyword>
<evidence type="ECO:0000256" key="15">
    <source>
        <dbReference type="ARBA" id="ARBA00077964"/>
    </source>
</evidence>
<gene>
    <name evidence="18" type="primary">CSON003208</name>
</gene>
<dbReference type="Pfam" id="PF00753">
    <property type="entry name" value="Lactamase_B"/>
    <property type="match status" value="1"/>
</dbReference>
<dbReference type="AlphaFoldDB" id="A0A336MQI3"/>
<dbReference type="InterPro" id="IPR036866">
    <property type="entry name" value="RibonucZ/Hydroxyglut_hydro"/>
</dbReference>
<evidence type="ECO:0000313" key="17">
    <source>
        <dbReference type="EMBL" id="SSX11476.1"/>
    </source>
</evidence>
<dbReference type="SMART" id="SM00849">
    <property type="entry name" value="Lactamase_B"/>
    <property type="match status" value="1"/>
</dbReference>
<evidence type="ECO:0000256" key="10">
    <source>
        <dbReference type="ARBA" id="ARBA00023128"/>
    </source>
</evidence>
<evidence type="ECO:0000256" key="14">
    <source>
        <dbReference type="ARBA" id="ARBA00067300"/>
    </source>
</evidence>
<dbReference type="EC" id="1.13.11.18" evidence="13"/>
<evidence type="ECO:0000256" key="12">
    <source>
        <dbReference type="ARBA" id="ARBA00065219"/>
    </source>
</evidence>
<proteinExistence type="inferred from homology"/>
<dbReference type="Gene3D" id="3.60.15.10">
    <property type="entry name" value="Ribonuclease Z/Hydroxyacylglutathione hydrolase-like"/>
    <property type="match status" value="1"/>
</dbReference>
<evidence type="ECO:0000256" key="9">
    <source>
        <dbReference type="ARBA" id="ARBA00023004"/>
    </source>
</evidence>
<evidence type="ECO:0000256" key="11">
    <source>
        <dbReference type="ARBA" id="ARBA00050990"/>
    </source>
</evidence>
<comment type="catalytic activity">
    <reaction evidence="11">
        <text>S-sulfanylglutathione + O2 + H2O = sulfite + glutathione + 2 H(+)</text>
        <dbReference type="Rhea" id="RHEA:12981"/>
        <dbReference type="ChEBI" id="CHEBI:15377"/>
        <dbReference type="ChEBI" id="CHEBI:15378"/>
        <dbReference type="ChEBI" id="CHEBI:15379"/>
        <dbReference type="ChEBI" id="CHEBI:17359"/>
        <dbReference type="ChEBI" id="CHEBI:57925"/>
        <dbReference type="ChEBI" id="CHEBI:58905"/>
        <dbReference type="EC" id="1.13.11.18"/>
    </reaction>
</comment>
<dbReference type="InterPro" id="IPR044528">
    <property type="entry name" value="POD-like_MBL-fold"/>
</dbReference>
<dbReference type="PANTHER" id="PTHR43084:SF1">
    <property type="entry name" value="PERSULFIDE DIOXYGENASE ETHE1, MITOCHONDRIAL"/>
    <property type="match status" value="1"/>
</dbReference>
<evidence type="ECO:0000256" key="2">
    <source>
        <dbReference type="ARBA" id="ARBA00004173"/>
    </source>
</evidence>
<dbReference type="InterPro" id="IPR051682">
    <property type="entry name" value="Mito_Persulfide_Diox"/>
</dbReference>
<evidence type="ECO:0000259" key="16">
    <source>
        <dbReference type="SMART" id="SM00849"/>
    </source>
</evidence>
<dbReference type="EMBL" id="UFQS01001567">
    <property type="protein sequence ID" value="SSX11476.1"/>
    <property type="molecule type" value="Genomic_DNA"/>
</dbReference>
<evidence type="ECO:0000256" key="1">
    <source>
        <dbReference type="ARBA" id="ARBA00001954"/>
    </source>
</evidence>
<sequence>MYNEAKPFSSDFFFRQLFDTETSTYTYILADLTSKDAIIIDPVLEKAVRDSTLIKELGFTLKYAMNTHMHADHITGTGYLKKLLPGTLSVIARASGAQADIYLDDKDVIKFGRFEIEGVSTPGHTNGCMTYILHEQGIAFTGDTLLIRGCGRTDFQEGSAKSLYKSVHEKIFTLPDNYRIFPAHDYKGQTETSVYEEKTFNPRLTKDESGFIEIMDNLNLAYPRFIDKALPANKVCGLYDIPNDDD</sequence>
<evidence type="ECO:0000256" key="13">
    <source>
        <dbReference type="ARBA" id="ARBA00066686"/>
    </source>
</evidence>
<dbReference type="PANTHER" id="PTHR43084">
    <property type="entry name" value="PERSULFIDE DIOXYGENASE ETHE1"/>
    <property type="match status" value="1"/>
</dbReference>
<evidence type="ECO:0000256" key="6">
    <source>
        <dbReference type="ARBA" id="ARBA00022964"/>
    </source>
</evidence>
<keyword evidence="8" id="KW-0560">Oxidoreductase</keyword>
<comment type="subunit">
    <text evidence="12">Homodimer. Monomer. Interacts with TST. May interact with RELA.</text>
</comment>
<evidence type="ECO:0000256" key="8">
    <source>
        <dbReference type="ARBA" id="ARBA00023002"/>
    </source>
</evidence>
<evidence type="ECO:0000313" key="18">
    <source>
        <dbReference type="EMBL" id="SSX31043.1"/>
    </source>
</evidence>
<evidence type="ECO:0000256" key="3">
    <source>
        <dbReference type="ARBA" id="ARBA00006759"/>
    </source>
</evidence>
<evidence type="ECO:0000256" key="5">
    <source>
        <dbReference type="ARBA" id="ARBA00022946"/>
    </source>
</evidence>
<dbReference type="EMBL" id="UFQT01001567">
    <property type="protein sequence ID" value="SSX31043.1"/>
    <property type="molecule type" value="Genomic_DNA"/>
</dbReference>
<dbReference type="FunFam" id="3.60.15.10:FF:000013">
    <property type="entry name" value="Persulfide dioxygenase ETHE1, mitochondrial"/>
    <property type="match status" value="1"/>
</dbReference>
<feature type="domain" description="Metallo-beta-lactamase" evidence="16">
    <location>
        <begin position="23"/>
        <end position="184"/>
    </location>
</feature>
<name>A0A336MQI3_CULSO</name>
<dbReference type="GO" id="GO:0070813">
    <property type="term" value="P:hydrogen sulfide metabolic process"/>
    <property type="evidence" value="ECO:0007669"/>
    <property type="project" value="TreeGrafter"/>
</dbReference>
<protein>
    <recommendedName>
        <fullName evidence="14">Persulfide dioxygenase ETHE1, mitochondrial</fullName>
        <ecNumber evidence="13">1.13.11.18</ecNumber>
    </recommendedName>
    <alternativeName>
        <fullName evidence="15">Sulfur dioxygenase ETHE1</fullName>
    </alternativeName>
</protein>